<sequence>MLSSENPEIFFGSLNEEEKEIENQINIMLKGVAQNTGEFEIRQKLKNSYREGKPLRIKLGLDPSAPDIHLGHSVVLRKIRQLQDLGHKAIIIIGDYTGMIGDPTGKSKTRKQLSKEEVKKNADTYLAQIFKIIDKTNTEVYYNSEWFSKMEFSDIIELASKCTVARMLERDDFNNRFSKHLPLSVHEFFYPLMQAYDSVAVRADIELGGTDQTFNILLGRNIQKAYGQSPQLTLFMPLLEGTDGIEKMSKSLGNYIGIDESPVVMYEKVMKIPDDLIIKYYTLCTDLHPNEIEKIQKKLTNGVNPRDIKMLLAYEITMLYHSRADADYAQEHFKMVFQNEHIPEDAPILNINRESLILPSEQVIEILVREGYFKSKSEVRRLFIQGGVKLDGIQIRNSDDLNLKEGEQVLRIGKSKYFKIILK</sequence>
<dbReference type="PANTHER" id="PTHR11766">
    <property type="entry name" value="TYROSYL-TRNA SYNTHETASE"/>
    <property type="match status" value="1"/>
</dbReference>
<dbReference type="Gene3D" id="3.40.50.620">
    <property type="entry name" value="HUPs"/>
    <property type="match status" value="1"/>
</dbReference>
<keyword evidence="2 10" id="KW-0963">Cytoplasm</keyword>
<dbReference type="GO" id="GO:0004831">
    <property type="term" value="F:tyrosine-tRNA ligase activity"/>
    <property type="evidence" value="ECO:0007669"/>
    <property type="project" value="UniProtKB-UniRule"/>
</dbReference>
<evidence type="ECO:0000256" key="6">
    <source>
        <dbReference type="ARBA" id="ARBA00022884"/>
    </source>
</evidence>
<feature type="short sequence motif" description="'KMSKS' region" evidence="10">
    <location>
        <begin position="247"/>
        <end position="251"/>
    </location>
</feature>
<feature type="binding site" evidence="10">
    <location>
        <position position="250"/>
    </location>
    <ligand>
        <name>ATP</name>
        <dbReference type="ChEBI" id="CHEBI:30616"/>
    </ligand>
</feature>
<comment type="similarity">
    <text evidence="10">Belongs to the class-I aminoacyl-tRNA synthetase family. TyrS type 2 subfamily.</text>
</comment>
<evidence type="ECO:0000256" key="5">
    <source>
        <dbReference type="ARBA" id="ARBA00022840"/>
    </source>
</evidence>
<evidence type="ECO:0000256" key="4">
    <source>
        <dbReference type="ARBA" id="ARBA00022741"/>
    </source>
</evidence>
<organism evidence="12 13">
    <name type="scientific">Butyribacter intestini</name>
    <dbReference type="NCBI Taxonomy" id="1703332"/>
    <lineage>
        <taxon>Bacteria</taxon>
        <taxon>Bacillati</taxon>
        <taxon>Bacillota</taxon>
        <taxon>Clostridia</taxon>
        <taxon>Lachnospirales</taxon>
        <taxon>Lachnospiraceae</taxon>
        <taxon>Butyribacter</taxon>
    </lineage>
</organism>
<dbReference type="PRINTS" id="PR01040">
    <property type="entry name" value="TRNASYNTHTYR"/>
</dbReference>
<dbReference type="CDD" id="cd00165">
    <property type="entry name" value="S4"/>
    <property type="match status" value="1"/>
</dbReference>
<dbReference type="AlphaFoldDB" id="A0AAW3JXC5"/>
<dbReference type="InterPro" id="IPR014729">
    <property type="entry name" value="Rossmann-like_a/b/a_fold"/>
</dbReference>
<evidence type="ECO:0000313" key="13">
    <source>
        <dbReference type="Proteomes" id="UP000050833"/>
    </source>
</evidence>
<dbReference type="FunFam" id="3.40.50.620:FF:000061">
    <property type="entry name" value="Tyrosine--tRNA ligase"/>
    <property type="match status" value="1"/>
</dbReference>
<gene>
    <name evidence="10" type="primary">tyrS</name>
    <name evidence="12" type="ORF">APZ18_03600</name>
</gene>
<dbReference type="PROSITE" id="PS00178">
    <property type="entry name" value="AA_TRNA_LIGASE_I"/>
    <property type="match status" value="1"/>
</dbReference>
<evidence type="ECO:0000256" key="10">
    <source>
        <dbReference type="HAMAP-Rule" id="MF_02007"/>
    </source>
</evidence>
<comment type="subcellular location">
    <subcellularLocation>
        <location evidence="10">Cytoplasm</location>
    </subcellularLocation>
</comment>
<dbReference type="Gene3D" id="3.10.290.10">
    <property type="entry name" value="RNA-binding S4 domain"/>
    <property type="match status" value="1"/>
</dbReference>
<evidence type="ECO:0000256" key="9">
    <source>
        <dbReference type="ARBA" id="ARBA00048248"/>
    </source>
</evidence>
<dbReference type="SUPFAM" id="SSF52374">
    <property type="entry name" value="Nucleotidylyl transferase"/>
    <property type="match status" value="1"/>
</dbReference>
<evidence type="ECO:0000256" key="7">
    <source>
        <dbReference type="ARBA" id="ARBA00022917"/>
    </source>
</evidence>
<reference evidence="12 13" key="1">
    <citation type="submission" date="2015-10" db="EMBL/GenBank/DDBJ databases">
        <title>Butyribacter intestini gen. nov., sp. nov., a butyric acid-producing bacterium of the family Lachnospiraceae isolated from the human faeces.</title>
        <authorList>
            <person name="Zou Y."/>
            <person name="Xue W."/>
            <person name="Luo G."/>
            <person name="Lv M."/>
        </authorList>
    </citation>
    <scope>NUCLEOTIDE SEQUENCE [LARGE SCALE GENOMIC DNA]</scope>
    <source>
        <strain evidence="12 13">TF01-11</strain>
    </source>
</reference>
<dbReference type="InterPro" id="IPR002305">
    <property type="entry name" value="aa-tRNA-synth_Ic"/>
</dbReference>
<keyword evidence="5 10" id="KW-0067">ATP-binding</keyword>
<dbReference type="HAMAP" id="MF_02007">
    <property type="entry name" value="Tyr_tRNA_synth_type2"/>
    <property type="match status" value="1"/>
</dbReference>
<proteinExistence type="inferred from homology"/>
<dbReference type="GO" id="GO:0005524">
    <property type="term" value="F:ATP binding"/>
    <property type="evidence" value="ECO:0007669"/>
    <property type="project" value="UniProtKB-UniRule"/>
</dbReference>
<dbReference type="PANTHER" id="PTHR11766:SF1">
    <property type="entry name" value="TYROSINE--TRNA LIGASE"/>
    <property type="match status" value="1"/>
</dbReference>
<dbReference type="EMBL" id="LLKB01000001">
    <property type="protein sequence ID" value="KQC86889.1"/>
    <property type="molecule type" value="Genomic_DNA"/>
</dbReference>
<keyword evidence="8 10" id="KW-0030">Aminoacyl-tRNA synthetase</keyword>
<dbReference type="NCBIfam" id="TIGR00234">
    <property type="entry name" value="tyrS"/>
    <property type="match status" value="1"/>
</dbReference>
<dbReference type="Gene3D" id="1.10.240.10">
    <property type="entry name" value="Tyrosyl-Transfer RNA Synthetase"/>
    <property type="match status" value="1"/>
</dbReference>
<dbReference type="SUPFAM" id="SSF55174">
    <property type="entry name" value="Alpha-L RNA-binding motif"/>
    <property type="match status" value="1"/>
</dbReference>
<keyword evidence="7 10" id="KW-0648">Protein biosynthesis</keyword>
<dbReference type="PROSITE" id="PS50889">
    <property type="entry name" value="S4"/>
    <property type="match status" value="1"/>
</dbReference>
<evidence type="ECO:0000256" key="11">
    <source>
        <dbReference type="PROSITE-ProRule" id="PRU00182"/>
    </source>
</evidence>
<evidence type="ECO:0000256" key="2">
    <source>
        <dbReference type="ARBA" id="ARBA00022490"/>
    </source>
</evidence>
<evidence type="ECO:0000256" key="3">
    <source>
        <dbReference type="ARBA" id="ARBA00022598"/>
    </source>
</evidence>
<dbReference type="Proteomes" id="UP000050833">
    <property type="component" value="Unassembled WGS sequence"/>
</dbReference>
<evidence type="ECO:0000313" key="12">
    <source>
        <dbReference type="EMBL" id="KQC86889.1"/>
    </source>
</evidence>
<keyword evidence="13" id="KW-1185">Reference proteome</keyword>
<accession>A0AAW3JXC5</accession>
<dbReference type="GO" id="GO:0003723">
    <property type="term" value="F:RNA binding"/>
    <property type="evidence" value="ECO:0007669"/>
    <property type="project" value="UniProtKB-KW"/>
</dbReference>
<keyword evidence="3 10" id="KW-0436">Ligase</keyword>
<protein>
    <recommendedName>
        <fullName evidence="10">Tyrosine--tRNA ligase</fullName>
        <ecNumber evidence="10">6.1.1.1</ecNumber>
    </recommendedName>
    <alternativeName>
        <fullName evidence="10">Tyrosyl-tRNA synthetase</fullName>
        <shortName evidence="10">TyrRS</shortName>
    </alternativeName>
</protein>
<dbReference type="GO" id="GO:0005829">
    <property type="term" value="C:cytosol"/>
    <property type="evidence" value="ECO:0007669"/>
    <property type="project" value="TreeGrafter"/>
</dbReference>
<comment type="catalytic activity">
    <reaction evidence="9 10">
        <text>tRNA(Tyr) + L-tyrosine + ATP = L-tyrosyl-tRNA(Tyr) + AMP + diphosphate + H(+)</text>
        <dbReference type="Rhea" id="RHEA:10220"/>
        <dbReference type="Rhea" id="RHEA-COMP:9706"/>
        <dbReference type="Rhea" id="RHEA-COMP:9707"/>
        <dbReference type="ChEBI" id="CHEBI:15378"/>
        <dbReference type="ChEBI" id="CHEBI:30616"/>
        <dbReference type="ChEBI" id="CHEBI:33019"/>
        <dbReference type="ChEBI" id="CHEBI:58315"/>
        <dbReference type="ChEBI" id="CHEBI:78442"/>
        <dbReference type="ChEBI" id="CHEBI:78536"/>
        <dbReference type="ChEBI" id="CHEBI:456215"/>
        <dbReference type="EC" id="6.1.1.1"/>
    </reaction>
</comment>
<name>A0AAW3JXC5_9FIRM</name>
<evidence type="ECO:0000256" key="8">
    <source>
        <dbReference type="ARBA" id="ARBA00023146"/>
    </source>
</evidence>
<dbReference type="InterPro" id="IPR036986">
    <property type="entry name" value="S4_RNA-bd_sf"/>
</dbReference>
<feature type="short sequence motif" description="'HIGH' region" evidence="10">
    <location>
        <begin position="63"/>
        <end position="72"/>
    </location>
</feature>
<comment type="caution">
    <text evidence="12">The sequence shown here is derived from an EMBL/GenBank/DDBJ whole genome shotgun (WGS) entry which is preliminary data.</text>
</comment>
<dbReference type="InterPro" id="IPR024108">
    <property type="entry name" value="Tyr-tRNA-ligase_bac_2"/>
</dbReference>
<dbReference type="CDD" id="cd00805">
    <property type="entry name" value="TyrRS_core"/>
    <property type="match status" value="1"/>
</dbReference>
<keyword evidence="6 11" id="KW-0694">RNA-binding</keyword>
<evidence type="ECO:0000256" key="1">
    <source>
        <dbReference type="ARBA" id="ARBA00011738"/>
    </source>
</evidence>
<comment type="function">
    <text evidence="10">Catalyzes the attachment of tyrosine to tRNA(Tyr) in a two-step reaction: tyrosine is first activated by ATP to form Tyr-AMP and then transferred to the acceptor end of tRNA(Tyr).</text>
</comment>
<dbReference type="EC" id="6.1.1.1" evidence="10"/>
<dbReference type="InterPro" id="IPR001412">
    <property type="entry name" value="aa-tRNA-synth_I_CS"/>
</dbReference>
<keyword evidence="4 10" id="KW-0547">Nucleotide-binding</keyword>
<comment type="subunit">
    <text evidence="1 10">Homodimer.</text>
</comment>
<dbReference type="InterPro" id="IPR002307">
    <property type="entry name" value="Tyr-tRNA-ligase"/>
</dbReference>
<dbReference type="InterPro" id="IPR024088">
    <property type="entry name" value="Tyr-tRNA-ligase_bac-type"/>
</dbReference>
<dbReference type="Pfam" id="PF00579">
    <property type="entry name" value="tRNA-synt_1b"/>
    <property type="match status" value="1"/>
</dbReference>
<dbReference type="GO" id="GO:0006437">
    <property type="term" value="P:tyrosyl-tRNA aminoacylation"/>
    <property type="evidence" value="ECO:0007669"/>
    <property type="project" value="UniProtKB-UniRule"/>
</dbReference>